<reference evidence="1" key="1">
    <citation type="journal article" date="2023" name="Mol. Phylogenet. Evol.">
        <title>Genome-scale phylogeny and comparative genomics of the fungal order Sordariales.</title>
        <authorList>
            <person name="Hensen N."/>
            <person name="Bonometti L."/>
            <person name="Westerberg I."/>
            <person name="Brannstrom I.O."/>
            <person name="Guillou S."/>
            <person name="Cros-Aarteil S."/>
            <person name="Calhoun S."/>
            <person name="Haridas S."/>
            <person name="Kuo A."/>
            <person name="Mondo S."/>
            <person name="Pangilinan J."/>
            <person name="Riley R."/>
            <person name="LaButti K."/>
            <person name="Andreopoulos B."/>
            <person name="Lipzen A."/>
            <person name="Chen C."/>
            <person name="Yan M."/>
            <person name="Daum C."/>
            <person name="Ng V."/>
            <person name="Clum A."/>
            <person name="Steindorff A."/>
            <person name="Ohm R.A."/>
            <person name="Martin F."/>
            <person name="Silar P."/>
            <person name="Natvig D.O."/>
            <person name="Lalanne C."/>
            <person name="Gautier V."/>
            <person name="Ament-Velasquez S.L."/>
            <person name="Kruys A."/>
            <person name="Hutchinson M.I."/>
            <person name="Powell A.J."/>
            <person name="Barry K."/>
            <person name="Miller A.N."/>
            <person name="Grigoriev I.V."/>
            <person name="Debuchy R."/>
            <person name="Gladieux P."/>
            <person name="Hiltunen Thoren M."/>
            <person name="Johannesson H."/>
        </authorList>
    </citation>
    <scope>NUCLEOTIDE SEQUENCE</scope>
    <source>
        <strain evidence="1">CBS 315.58</strain>
    </source>
</reference>
<gene>
    <name evidence="1" type="ORF">QBC40DRAFT_297519</name>
</gene>
<proteinExistence type="predicted"/>
<evidence type="ECO:0000313" key="1">
    <source>
        <dbReference type="EMBL" id="KAK4199538.1"/>
    </source>
</evidence>
<dbReference type="Proteomes" id="UP001303160">
    <property type="component" value="Unassembled WGS sequence"/>
</dbReference>
<dbReference type="EMBL" id="MU863931">
    <property type="protein sequence ID" value="KAK4199538.1"/>
    <property type="molecule type" value="Genomic_DNA"/>
</dbReference>
<protein>
    <submittedName>
        <fullName evidence="1">Uncharacterized protein</fullName>
    </submittedName>
</protein>
<comment type="caution">
    <text evidence="1">The sequence shown here is derived from an EMBL/GenBank/DDBJ whole genome shotgun (WGS) entry which is preliminary data.</text>
</comment>
<reference evidence="1" key="2">
    <citation type="submission" date="2023-05" db="EMBL/GenBank/DDBJ databases">
        <authorList>
            <consortium name="Lawrence Berkeley National Laboratory"/>
            <person name="Steindorff A."/>
            <person name="Hensen N."/>
            <person name="Bonometti L."/>
            <person name="Westerberg I."/>
            <person name="Brannstrom I.O."/>
            <person name="Guillou S."/>
            <person name="Cros-Aarteil S."/>
            <person name="Calhoun S."/>
            <person name="Haridas S."/>
            <person name="Kuo A."/>
            <person name="Mondo S."/>
            <person name="Pangilinan J."/>
            <person name="Riley R."/>
            <person name="Labutti K."/>
            <person name="Andreopoulos B."/>
            <person name="Lipzen A."/>
            <person name="Chen C."/>
            <person name="Yanf M."/>
            <person name="Daum C."/>
            <person name="Ng V."/>
            <person name="Clum A."/>
            <person name="Ohm R."/>
            <person name="Martin F."/>
            <person name="Silar P."/>
            <person name="Natvig D."/>
            <person name="Lalanne C."/>
            <person name="Gautier V."/>
            <person name="Ament-Velasquez S.L."/>
            <person name="Kruys A."/>
            <person name="Hutchinson M.I."/>
            <person name="Powell A.J."/>
            <person name="Barry K."/>
            <person name="Miller A.N."/>
            <person name="Grigoriev I.V."/>
            <person name="Debuchy R."/>
            <person name="Gladieux P."/>
            <person name="Thoren M.H."/>
            <person name="Johannesson H."/>
        </authorList>
    </citation>
    <scope>NUCLEOTIDE SEQUENCE</scope>
    <source>
        <strain evidence="1">CBS 315.58</strain>
    </source>
</reference>
<keyword evidence="2" id="KW-1185">Reference proteome</keyword>
<name>A0AAN7AU77_9PEZI</name>
<organism evidence="1 2">
    <name type="scientific">Triangularia verruculosa</name>
    <dbReference type="NCBI Taxonomy" id="2587418"/>
    <lineage>
        <taxon>Eukaryota</taxon>
        <taxon>Fungi</taxon>
        <taxon>Dikarya</taxon>
        <taxon>Ascomycota</taxon>
        <taxon>Pezizomycotina</taxon>
        <taxon>Sordariomycetes</taxon>
        <taxon>Sordariomycetidae</taxon>
        <taxon>Sordariales</taxon>
        <taxon>Podosporaceae</taxon>
        <taxon>Triangularia</taxon>
    </lineage>
</organism>
<sequence>MASSSSSSSSSSIVPHLPVLVSIPQGGRLERLAAELRIEVMRHLQLPDLMALIRASPAFYSTYRHYRPAVLPHGARQKEGPRASRRLVQAYLANRQLEPQALLDTLSDQHLQEIVTYHTRVIAPIRVNFCHFTLAHFFRMAIHVREDAIALDRLPSKEPPLTACEQAWMLSAIYRFHIACRLEVLRENARINRPALEWFDGRVKLKMWEIEQVQCIEGFLLYSTTNVLSAWRKRAVNNPDALLELDRAFGDQNFTNHLGQAGQSATVLRRLQVGNFVYNNGLKCHNDLLRWAARFLTPNSVDNSMLSVAVMPTVLSWRGGVPPSPPSAPEHWYRCHIRDLVRGLKHSSVEEGAPPAIKLLPDSKVCVKQIELCYRTWGYVFWDEKRLQLGGNTILEKGLAHVGSDGRAS</sequence>
<accession>A0AAN7AU77</accession>
<dbReference type="AlphaFoldDB" id="A0AAN7AU77"/>
<evidence type="ECO:0000313" key="2">
    <source>
        <dbReference type="Proteomes" id="UP001303160"/>
    </source>
</evidence>